<keyword evidence="3" id="KW-0808">Transferase</keyword>
<accession>A0A835CI10</accession>
<organism evidence="14 15">
    <name type="scientific">Senna tora</name>
    <dbReference type="NCBI Taxonomy" id="362788"/>
    <lineage>
        <taxon>Eukaryota</taxon>
        <taxon>Viridiplantae</taxon>
        <taxon>Streptophyta</taxon>
        <taxon>Embryophyta</taxon>
        <taxon>Tracheophyta</taxon>
        <taxon>Spermatophyta</taxon>
        <taxon>Magnoliopsida</taxon>
        <taxon>eudicotyledons</taxon>
        <taxon>Gunneridae</taxon>
        <taxon>Pentapetalae</taxon>
        <taxon>rosids</taxon>
        <taxon>fabids</taxon>
        <taxon>Fabales</taxon>
        <taxon>Fabaceae</taxon>
        <taxon>Caesalpinioideae</taxon>
        <taxon>Cassia clade</taxon>
        <taxon>Senna</taxon>
    </lineage>
</organism>
<dbReference type="InterPro" id="IPR008271">
    <property type="entry name" value="Ser/Thr_kinase_AS"/>
</dbReference>
<evidence type="ECO:0000256" key="2">
    <source>
        <dbReference type="ARBA" id="ARBA00022527"/>
    </source>
</evidence>
<keyword evidence="4" id="KW-0732">Signal</keyword>
<comment type="caution">
    <text evidence="14">The sequence shown here is derived from an EMBL/GenBank/DDBJ whole genome shotgun (WGS) entry which is preliminary data.</text>
</comment>
<dbReference type="PANTHER" id="PTHR32099:SF110">
    <property type="entry name" value="CYSTEINE-RICH RECEPTOR-KINASE-LIKE PROTEIN"/>
    <property type="match status" value="1"/>
</dbReference>
<evidence type="ECO:0000256" key="10">
    <source>
        <dbReference type="ARBA" id="ARBA00047899"/>
    </source>
</evidence>
<dbReference type="FunFam" id="1.10.510.10:FF:001023">
    <property type="entry name" value="Os07g0541700 protein"/>
    <property type="match status" value="1"/>
</dbReference>
<dbReference type="FunFam" id="3.30.430.20:FF:000003">
    <property type="entry name" value="Cysteine-rich RLK (RECEPTOR-like protein kinase) 10"/>
    <property type="match status" value="1"/>
</dbReference>
<evidence type="ECO:0000313" key="15">
    <source>
        <dbReference type="Proteomes" id="UP000634136"/>
    </source>
</evidence>
<dbReference type="Proteomes" id="UP000634136">
    <property type="component" value="Unassembled WGS sequence"/>
</dbReference>
<keyword evidence="14" id="KW-0675">Receptor</keyword>
<feature type="domain" description="Gnk2-homologous" evidence="13">
    <location>
        <begin position="262"/>
        <end position="369"/>
    </location>
</feature>
<keyword evidence="5" id="KW-0677">Repeat</keyword>
<name>A0A835CI10_9FABA</name>
<sequence length="718" mass="81256">MFINIFVVATDDDYVPVYFDSNCTITRNFTSNSPYQFTLATLFVSLSSHLDANTYFYNTTQGIQNTNDTVFVLFMCRRDVPSQLCHDCVQLAATRIGRLCPNNKEAIIWYEECMLRYSDRHFFSTLQKDPNTGFLFPKINASNVEKQVLEGTVKDVVEEAAKSKFAVKESNLTETTLYSLAQCTQDLSTQDCHDCLRDIIRRLWSRNATVYGNISGNSFILGVLFYPTCNLMFGPQRFYYKRNVTPVAPIRDVQGLRDDRQYLLNYSCSSNKSFIANSSYQSNLRNILHTLVSFSNATGNMGFYNTTVSGRNPSDTVYGLFMCRGDVSPQICHQCVSNASKLLSSECQLSKEAIVWYLSCLLRYSNNHSFFSTSDTSLKYIYTANFIHKEQNDFNQQLATTLSKLVEEATDSGLAVEGAKKFATEDVSSDTMWGMFYTLAQCTPDLSTQDCRKCLSNIVDEIKLCCLGKQAGGFMYPSCNMIFASSYRFYYKNNTISETPPAPTPTHKVSGLATKGSQRKRVLHWLERYKIIGGIARGILYIHEHSRLKVIHRDLKPSNILLDNEMNPKISDFGMAKMVAISETEGNTNRIVGTYCHGSQHMDGLLSYAWKQWRGGNWSDILDSDLIELESYNNEVVRCIQIGLLCVQENPDARPSMNTIVQYLSNDSIQLPLPQEPAFFLHGRMEPTNGGIESRFAECAANNCSVNEMSMSNYFSPR</sequence>
<evidence type="ECO:0000256" key="1">
    <source>
        <dbReference type="ARBA" id="ARBA00012513"/>
    </source>
</evidence>
<dbReference type="EC" id="2.7.11.1" evidence="1"/>
<keyword evidence="6" id="KW-0547">Nucleotide-binding</keyword>
<dbReference type="Gene3D" id="3.30.430.20">
    <property type="entry name" value="Gnk2 domain, C-X8-C-X2-C motif"/>
    <property type="match status" value="4"/>
</dbReference>
<feature type="domain" description="Gnk2-homologous" evidence="13">
    <location>
        <begin position="123"/>
        <end position="238"/>
    </location>
</feature>
<dbReference type="InterPro" id="IPR000719">
    <property type="entry name" value="Prot_kinase_dom"/>
</dbReference>
<evidence type="ECO:0000256" key="6">
    <source>
        <dbReference type="ARBA" id="ARBA00022741"/>
    </source>
</evidence>
<dbReference type="PANTHER" id="PTHR32099">
    <property type="entry name" value="CYSTEINE-RICH REPEAT SECRETORY PROTEIN"/>
    <property type="match status" value="1"/>
</dbReference>
<feature type="domain" description="Gnk2-homologous" evidence="13">
    <location>
        <begin position="17"/>
        <end position="122"/>
    </location>
</feature>
<dbReference type="SUPFAM" id="SSF56112">
    <property type="entry name" value="Protein kinase-like (PK-like)"/>
    <property type="match status" value="1"/>
</dbReference>
<dbReference type="CDD" id="cd23509">
    <property type="entry name" value="Gnk2-like"/>
    <property type="match status" value="4"/>
</dbReference>
<dbReference type="FunFam" id="3.30.430.20:FF:000013">
    <property type="entry name" value="Cysteine-rich RLK (RECEPTOR-like protein kinase) 23"/>
    <property type="match status" value="1"/>
</dbReference>
<gene>
    <name evidence="14" type="ORF">G2W53_002973</name>
</gene>
<dbReference type="InterPro" id="IPR038408">
    <property type="entry name" value="GNK2_sf"/>
</dbReference>
<keyword evidence="7 14" id="KW-0418">Kinase</keyword>
<dbReference type="InterPro" id="IPR011009">
    <property type="entry name" value="Kinase-like_dom_sf"/>
</dbReference>
<dbReference type="PROSITE" id="PS51473">
    <property type="entry name" value="GNK2"/>
    <property type="match status" value="4"/>
</dbReference>
<comment type="catalytic activity">
    <reaction evidence="11">
        <text>L-seryl-[protein] + ATP = O-phospho-L-seryl-[protein] + ADP + H(+)</text>
        <dbReference type="Rhea" id="RHEA:17989"/>
        <dbReference type="Rhea" id="RHEA-COMP:9863"/>
        <dbReference type="Rhea" id="RHEA-COMP:11604"/>
        <dbReference type="ChEBI" id="CHEBI:15378"/>
        <dbReference type="ChEBI" id="CHEBI:29999"/>
        <dbReference type="ChEBI" id="CHEBI:30616"/>
        <dbReference type="ChEBI" id="CHEBI:83421"/>
        <dbReference type="ChEBI" id="CHEBI:456216"/>
        <dbReference type="EC" id="2.7.11.1"/>
    </reaction>
</comment>
<evidence type="ECO:0000256" key="7">
    <source>
        <dbReference type="ARBA" id="ARBA00022777"/>
    </source>
</evidence>
<dbReference type="Gene3D" id="1.10.510.10">
    <property type="entry name" value="Transferase(Phosphotransferase) domain 1"/>
    <property type="match status" value="2"/>
</dbReference>
<keyword evidence="8" id="KW-0067">ATP-binding</keyword>
<evidence type="ECO:0000259" key="12">
    <source>
        <dbReference type="PROSITE" id="PS50011"/>
    </source>
</evidence>
<evidence type="ECO:0000256" key="9">
    <source>
        <dbReference type="ARBA" id="ARBA00023180"/>
    </source>
</evidence>
<dbReference type="InterPro" id="IPR002902">
    <property type="entry name" value="GNK2"/>
</dbReference>
<dbReference type="Pfam" id="PF01657">
    <property type="entry name" value="Stress-antifung"/>
    <property type="match status" value="4"/>
</dbReference>
<dbReference type="Pfam" id="PF00069">
    <property type="entry name" value="Pkinase"/>
    <property type="match status" value="1"/>
</dbReference>
<reference evidence="14" key="1">
    <citation type="submission" date="2020-09" db="EMBL/GenBank/DDBJ databases">
        <title>Genome-Enabled Discovery of Anthraquinone Biosynthesis in Senna tora.</title>
        <authorList>
            <person name="Kang S.-H."/>
            <person name="Pandey R.P."/>
            <person name="Lee C.-M."/>
            <person name="Sim J.-S."/>
            <person name="Jeong J.-T."/>
            <person name="Choi B.-S."/>
            <person name="Jung M."/>
            <person name="Ginzburg D."/>
            <person name="Zhao K."/>
            <person name="Won S.Y."/>
            <person name="Oh T.-J."/>
            <person name="Yu Y."/>
            <person name="Kim N.-H."/>
            <person name="Lee O.R."/>
            <person name="Lee T.-H."/>
            <person name="Bashyal P."/>
            <person name="Kim T.-S."/>
            <person name="Lee W.-H."/>
            <person name="Kawkins C."/>
            <person name="Kim C.-K."/>
            <person name="Kim J.S."/>
            <person name="Ahn B.O."/>
            <person name="Rhee S.Y."/>
            <person name="Sohng J.K."/>
        </authorList>
    </citation>
    <scope>NUCLEOTIDE SEQUENCE</scope>
    <source>
        <tissue evidence="14">Leaf</tissue>
    </source>
</reference>
<comment type="catalytic activity">
    <reaction evidence="10">
        <text>L-threonyl-[protein] + ATP = O-phospho-L-threonyl-[protein] + ADP + H(+)</text>
        <dbReference type="Rhea" id="RHEA:46608"/>
        <dbReference type="Rhea" id="RHEA-COMP:11060"/>
        <dbReference type="Rhea" id="RHEA-COMP:11605"/>
        <dbReference type="ChEBI" id="CHEBI:15378"/>
        <dbReference type="ChEBI" id="CHEBI:30013"/>
        <dbReference type="ChEBI" id="CHEBI:30616"/>
        <dbReference type="ChEBI" id="CHEBI:61977"/>
        <dbReference type="ChEBI" id="CHEBI:456216"/>
        <dbReference type="EC" id="2.7.11.1"/>
    </reaction>
</comment>
<dbReference type="PROSITE" id="PS50011">
    <property type="entry name" value="PROTEIN_KINASE_DOM"/>
    <property type="match status" value="1"/>
</dbReference>
<evidence type="ECO:0000256" key="3">
    <source>
        <dbReference type="ARBA" id="ARBA00022679"/>
    </source>
</evidence>
<evidence type="ECO:0000259" key="13">
    <source>
        <dbReference type="PROSITE" id="PS51473"/>
    </source>
</evidence>
<dbReference type="SMART" id="SM00219">
    <property type="entry name" value="TyrKc"/>
    <property type="match status" value="1"/>
</dbReference>
<dbReference type="PROSITE" id="PS00108">
    <property type="entry name" value="PROTEIN_KINASE_ST"/>
    <property type="match status" value="1"/>
</dbReference>
<protein>
    <recommendedName>
        <fullName evidence="1">non-specific serine/threonine protein kinase</fullName>
        <ecNumber evidence="1">2.7.11.1</ecNumber>
    </recommendedName>
</protein>
<evidence type="ECO:0000256" key="8">
    <source>
        <dbReference type="ARBA" id="ARBA00022840"/>
    </source>
</evidence>
<evidence type="ECO:0000256" key="5">
    <source>
        <dbReference type="ARBA" id="ARBA00022737"/>
    </source>
</evidence>
<dbReference type="GO" id="GO:0005524">
    <property type="term" value="F:ATP binding"/>
    <property type="evidence" value="ECO:0007669"/>
    <property type="project" value="UniProtKB-KW"/>
</dbReference>
<keyword evidence="15" id="KW-1185">Reference proteome</keyword>
<keyword evidence="9" id="KW-0325">Glycoprotein</keyword>
<dbReference type="InterPro" id="IPR020635">
    <property type="entry name" value="Tyr_kinase_cat_dom"/>
</dbReference>
<dbReference type="GO" id="GO:0004674">
    <property type="term" value="F:protein serine/threonine kinase activity"/>
    <property type="evidence" value="ECO:0007669"/>
    <property type="project" value="UniProtKB-KW"/>
</dbReference>
<dbReference type="OrthoDB" id="1422978at2759"/>
<evidence type="ECO:0000313" key="14">
    <source>
        <dbReference type="EMBL" id="KAF7840675.1"/>
    </source>
</evidence>
<dbReference type="GO" id="GO:0004713">
    <property type="term" value="F:protein tyrosine kinase activity"/>
    <property type="evidence" value="ECO:0007669"/>
    <property type="project" value="InterPro"/>
</dbReference>
<evidence type="ECO:0000256" key="11">
    <source>
        <dbReference type="ARBA" id="ARBA00048679"/>
    </source>
</evidence>
<evidence type="ECO:0000256" key="4">
    <source>
        <dbReference type="ARBA" id="ARBA00022729"/>
    </source>
</evidence>
<proteinExistence type="predicted"/>
<keyword evidence="2" id="KW-0723">Serine/threonine-protein kinase</keyword>
<feature type="domain" description="Gnk2-homologous" evidence="13">
    <location>
        <begin position="375"/>
        <end position="488"/>
    </location>
</feature>
<feature type="domain" description="Protein kinase" evidence="12">
    <location>
        <begin position="392"/>
        <end position="718"/>
    </location>
</feature>
<dbReference type="AlphaFoldDB" id="A0A835CI10"/>
<dbReference type="EMBL" id="JAAIUW010000002">
    <property type="protein sequence ID" value="KAF7840675.1"/>
    <property type="molecule type" value="Genomic_DNA"/>
</dbReference>